<dbReference type="Proteomes" id="UP001172788">
    <property type="component" value="Unassembled WGS sequence"/>
</dbReference>
<gene>
    <name evidence="1" type="ORF">DBA34_02185</name>
    <name evidence="2" type="ORF">DBB29_01150</name>
</gene>
<evidence type="ECO:0000313" key="2">
    <source>
        <dbReference type="EMBL" id="MDN4576737.1"/>
    </source>
</evidence>
<protein>
    <submittedName>
        <fullName evidence="1">DUF1302 domain-containing protein</fullName>
    </submittedName>
</protein>
<evidence type="ECO:0000313" key="3">
    <source>
        <dbReference type="Proteomes" id="UP001172788"/>
    </source>
</evidence>
<dbReference type="EMBL" id="QAIC01000025">
    <property type="protein sequence ID" value="MDN4572081.1"/>
    <property type="molecule type" value="Genomic_DNA"/>
</dbReference>
<dbReference type="Proteomes" id="UP001172791">
    <property type="component" value="Unassembled WGS sequence"/>
</dbReference>
<keyword evidence="3" id="KW-1185">Reference proteome</keyword>
<comment type="caution">
    <text evidence="1">The sequence shown here is derived from an EMBL/GenBank/DDBJ whole genome shotgun (WGS) entry which is preliminary data.</text>
</comment>
<proteinExistence type="predicted"/>
<dbReference type="InterPro" id="IPR010727">
    <property type="entry name" value="DUF1302"/>
</dbReference>
<dbReference type="AlphaFoldDB" id="A0AAW7MHE2"/>
<dbReference type="Pfam" id="PF06980">
    <property type="entry name" value="DUF1302"/>
    <property type="match status" value="1"/>
</dbReference>
<accession>A0AAW7MHE2</accession>
<name>A0AAW7MHE2_9BURK</name>
<evidence type="ECO:0000313" key="4">
    <source>
        <dbReference type="Proteomes" id="UP001172791"/>
    </source>
</evidence>
<evidence type="ECO:0000313" key="1">
    <source>
        <dbReference type="EMBL" id="MDN4572081.1"/>
    </source>
</evidence>
<organism evidence="1 4">
    <name type="scientific">Pandoraea cepalis</name>
    <dbReference type="NCBI Taxonomy" id="2508294"/>
    <lineage>
        <taxon>Bacteria</taxon>
        <taxon>Pseudomonadati</taxon>
        <taxon>Pseudomonadota</taxon>
        <taxon>Betaproteobacteria</taxon>
        <taxon>Burkholderiales</taxon>
        <taxon>Burkholderiaceae</taxon>
        <taxon>Pandoraea</taxon>
    </lineage>
</organism>
<reference evidence="1" key="1">
    <citation type="submission" date="2018-04" db="EMBL/GenBank/DDBJ databases">
        <authorList>
            <person name="Jy Z."/>
        </authorList>
    </citation>
    <scope>NUCLEOTIDE SEQUENCE</scope>
    <source>
        <strain evidence="2">AS13</strain>
        <strain evidence="1">LA18</strain>
    </source>
</reference>
<dbReference type="EMBL" id="QAID01000024">
    <property type="protein sequence ID" value="MDN4576737.1"/>
    <property type="molecule type" value="Genomic_DNA"/>
</dbReference>
<sequence>MSIDVGNPDIDLRWDNTVRYTGAWRVNPISPAFYRSPGYDETEGRFKSGDMIINRVDLLSELDFIYQGKYGFRVSGAAWNEMAYGTNSVRNPAISSSNYANGAYNSYARRYIVGPSGELLDAFVFGTFELGQTSLSVKLGQHNVYWGESLYSVSNSIAYAQGAVDTIKAATSPGAEAKELYLPRNQLSAQMQLTDTFSVAGQYAFAWAPYRIVPGGTYFASGDAARSDYAAPGLPNGPDLTPKNHGDFGVNARWSPAELGGTVGLYFRKFDEKLPWGFTQVTPAGSSLRYNFARGTELYGVSFTRNISTVSVGTEMSFRRNTALNAVGGYVVRPTNGSSASYAEAEGPRGNTLHAVINAVYLLPRSPLWAGGTLQGEINYSRLLAVTTNPNLYNGVGYGCPAGQTKNDGCSTKDAWGINIGFTPQWPQAIAGWDISMPMSLAYQIAGNGPALGGGNQGSISWSIGVTGLLYSKYELGVKYVSARARYNVNPITGVVTTTNGSNAVQSQHDWVALTFKTTF</sequence>